<comment type="caution">
    <text evidence="2">The sequence shown here is derived from an EMBL/GenBank/DDBJ whole genome shotgun (WGS) entry which is preliminary data.</text>
</comment>
<evidence type="ECO:0000259" key="1">
    <source>
        <dbReference type="Pfam" id="PF07287"/>
    </source>
</evidence>
<dbReference type="AlphaFoldDB" id="X0XM89"/>
<dbReference type="InterPro" id="IPR010839">
    <property type="entry name" value="AtuA_N"/>
</dbReference>
<feature type="non-terminal residue" evidence="2">
    <location>
        <position position="1"/>
    </location>
</feature>
<accession>X0XM89</accession>
<evidence type="ECO:0000313" key="2">
    <source>
        <dbReference type="EMBL" id="GAG44285.1"/>
    </source>
</evidence>
<gene>
    <name evidence="2" type="ORF">S01H1_84765</name>
</gene>
<sequence>PKVFQQAEKAHEFVKRRLDYLGLKPREMLWSLIGWDSLCGPTVGSPPPDYDPPELGIRIAFKCDTEAEARACRTECGHLCWASLGVGAGFTQPPRIRPVFALWPTLIPREAVPLSLEIKE</sequence>
<dbReference type="EMBL" id="BARS01057969">
    <property type="protein sequence ID" value="GAG44285.1"/>
    <property type="molecule type" value="Genomic_DNA"/>
</dbReference>
<reference evidence="2" key="1">
    <citation type="journal article" date="2014" name="Front. Microbiol.">
        <title>High frequency of phylogenetically diverse reductive dehalogenase-homologous genes in deep subseafloor sedimentary metagenomes.</title>
        <authorList>
            <person name="Kawai M."/>
            <person name="Futagami T."/>
            <person name="Toyoda A."/>
            <person name="Takaki Y."/>
            <person name="Nishi S."/>
            <person name="Hori S."/>
            <person name="Arai W."/>
            <person name="Tsubouchi T."/>
            <person name="Morono Y."/>
            <person name="Uchiyama I."/>
            <person name="Ito T."/>
            <person name="Fujiyama A."/>
            <person name="Inagaki F."/>
            <person name="Takami H."/>
        </authorList>
    </citation>
    <scope>NUCLEOTIDE SEQUENCE</scope>
    <source>
        <strain evidence="2">Expedition CK06-06</strain>
    </source>
</reference>
<organism evidence="2">
    <name type="scientific">marine sediment metagenome</name>
    <dbReference type="NCBI Taxonomy" id="412755"/>
    <lineage>
        <taxon>unclassified sequences</taxon>
        <taxon>metagenomes</taxon>
        <taxon>ecological metagenomes</taxon>
    </lineage>
</organism>
<feature type="domain" description="Acyclic terpene utilisation N-terminal" evidence="1">
    <location>
        <begin position="5"/>
        <end position="115"/>
    </location>
</feature>
<proteinExistence type="predicted"/>
<name>X0XM89_9ZZZZ</name>
<feature type="non-terminal residue" evidence="2">
    <location>
        <position position="120"/>
    </location>
</feature>
<dbReference type="Pfam" id="PF07287">
    <property type="entry name" value="AtuA"/>
    <property type="match status" value="1"/>
</dbReference>
<protein>
    <recommendedName>
        <fullName evidence="1">Acyclic terpene utilisation N-terminal domain-containing protein</fullName>
    </recommendedName>
</protein>